<dbReference type="InterPro" id="IPR015943">
    <property type="entry name" value="WD40/YVTN_repeat-like_dom_sf"/>
</dbReference>
<organism evidence="6 7">
    <name type="scientific">Rhizoctonia solani</name>
    <dbReference type="NCBI Taxonomy" id="456999"/>
    <lineage>
        <taxon>Eukaryota</taxon>
        <taxon>Fungi</taxon>
        <taxon>Dikarya</taxon>
        <taxon>Basidiomycota</taxon>
        <taxon>Agaricomycotina</taxon>
        <taxon>Agaricomycetes</taxon>
        <taxon>Cantharellales</taxon>
        <taxon>Ceratobasidiaceae</taxon>
        <taxon>Rhizoctonia</taxon>
    </lineage>
</organism>
<dbReference type="PROSITE" id="PS50837">
    <property type="entry name" value="NACHT"/>
    <property type="match status" value="1"/>
</dbReference>
<dbReference type="PROSITE" id="PS50082">
    <property type="entry name" value="WD_REPEATS_2"/>
    <property type="match status" value="8"/>
</dbReference>
<feature type="repeat" description="WD" evidence="3">
    <location>
        <begin position="1035"/>
        <end position="1076"/>
    </location>
</feature>
<dbReference type="InterPro" id="IPR036322">
    <property type="entry name" value="WD40_repeat_dom_sf"/>
</dbReference>
<dbReference type="Pfam" id="PF24883">
    <property type="entry name" value="NPHP3_N"/>
    <property type="match status" value="1"/>
</dbReference>
<feature type="repeat" description="WD" evidence="3">
    <location>
        <begin position="1209"/>
        <end position="1243"/>
    </location>
</feature>
<dbReference type="InterPro" id="IPR027417">
    <property type="entry name" value="P-loop_NTPase"/>
</dbReference>
<dbReference type="Pfam" id="PF00400">
    <property type="entry name" value="WD40"/>
    <property type="match status" value="5"/>
</dbReference>
<feature type="compositionally biased region" description="Basic residues" evidence="4">
    <location>
        <begin position="10"/>
        <end position="22"/>
    </location>
</feature>
<protein>
    <recommendedName>
        <fullName evidence="5">NACHT domain-containing protein</fullName>
    </recommendedName>
</protein>
<dbReference type="SMART" id="SM00320">
    <property type="entry name" value="WD40"/>
    <property type="match status" value="10"/>
</dbReference>
<evidence type="ECO:0000313" key="6">
    <source>
        <dbReference type="EMBL" id="CAE6482974.1"/>
    </source>
</evidence>
<evidence type="ECO:0000256" key="4">
    <source>
        <dbReference type="SAM" id="MobiDB-lite"/>
    </source>
</evidence>
<accession>A0A8H3CJ58</accession>
<feature type="repeat" description="WD" evidence="3">
    <location>
        <begin position="1166"/>
        <end position="1207"/>
    </location>
</feature>
<dbReference type="PANTHER" id="PTHR19848:SF8">
    <property type="entry name" value="F-BOX AND WD REPEAT DOMAIN CONTAINING 7"/>
    <property type="match status" value="1"/>
</dbReference>
<feature type="repeat" description="WD" evidence="3">
    <location>
        <begin position="1078"/>
        <end position="1119"/>
    </location>
</feature>
<keyword evidence="2" id="KW-0677">Repeat</keyword>
<dbReference type="SUPFAM" id="SSF52540">
    <property type="entry name" value="P-loop containing nucleoside triphosphate hydrolases"/>
    <property type="match status" value="1"/>
</dbReference>
<feature type="compositionally biased region" description="Basic and acidic residues" evidence="4">
    <location>
        <begin position="115"/>
        <end position="126"/>
    </location>
</feature>
<feature type="compositionally biased region" description="Polar residues" evidence="4">
    <location>
        <begin position="72"/>
        <end position="87"/>
    </location>
</feature>
<evidence type="ECO:0000256" key="3">
    <source>
        <dbReference type="PROSITE-ProRule" id="PRU00221"/>
    </source>
</evidence>
<feature type="repeat" description="WD" evidence="3">
    <location>
        <begin position="948"/>
        <end position="989"/>
    </location>
</feature>
<dbReference type="InterPro" id="IPR007111">
    <property type="entry name" value="NACHT_NTPase"/>
</dbReference>
<feature type="repeat" description="WD" evidence="3">
    <location>
        <begin position="905"/>
        <end position="946"/>
    </location>
</feature>
<dbReference type="InterPro" id="IPR056884">
    <property type="entry name" value="NPHP3-like_N"/>
</dbReference>
<dbReference type="PROSITE" id="PS00678">
    <property type="entry name" value="WD_REPEATS_1"/>
    <property type="match status" value="3"/>
</dbReference>
<dbReference type="Gene3D" id="2.130.10.10">
    <property type="entry name" value="YVTN repeat-like/Quinoprotein amine dehydrogenase"/>
    <property type="match status" value="3"/>
</dbReference>
<evidence type="ECO:0000259" key="5">
    <source>
        <dbReference type="PROSITE" id="PS50837"/>
    </source>
</evidence>
<dbReference type="InterPro" id="IPR019775">
    <property type="entry name" value="WD40_repeat_CS"/>
</dbReference>
<dbReference type="SUPFAM" id="SSF50978">
    <property type="entry name" value="WD40 repeat-like"/>
    <property type="match status" value="2"/>
</dbReference>
<dbReference type="EMBL" id="CAJMWX010001346">
    <property type="protein sequence ID" value="CAE6482974.1"/>
    <property type="molecule type" value="Genomic_DNA"/>
</dbReference>
<gene>
    <name evidence="6" type="ORF">RDB_LOCUS127885</name>
</gene>
<dbReference type="Gene3D" id="3.40.50.300">
    <property type="entry name" value="P-loop containing nucleotide triphosphate hydrolases"/>
    <property type="match status" value="1"/>
</dbReference>
<dbReference type="PRINTS" id="PR00320">
    <property type="entry name" value="GPROTEINBRPT"/>
</dbReference>
<feature type="region of interest" description="Disordered" evidence="4">
    <location>
        <begin position="67"/>
        <end position="126"/>
    </location>
</feature>
<dbReference type="Proteomes" id="UP000663888">
    <property type="component" value="Unassembled WGS sequence"/>
</dbReference>
<proteinExistence type="predicted"/>
<dbReference type="Pfam" id="PF23586">
    <property type="entry name" value="Beta-prop_NWD2_C"/>
    <property type="match status" value="1"/>
</dbReference>
<dbReference type="CDD" id="cd00200">
    <property type="entry name" value="WD40"/>
    <property type="match status" value="1"/>
</dbReference>
<feature type="repeat" description="WD" evidence="3">
    <location>
        <begin position="1347"/>
        <end position="1388"/>
    </location>
</feature>
<reference evidence="6" key="1">
    <citation type="submission" date="2021-01" db="EMBL/GenBank/DDBJ databases">
        <authorList>
            <person name="Kaushik A."/>
        </authorList>
    </citation>
    <scope>NUCLEOTIDE SEQUENCE</scope>
    <source>
        <strain evidence="6">AG4-R118</strain>
    </source>
</reference>
<feature type="repeat" description="WD" evidence="3">
    <location>
        <begin position="1123"/>
        <end position="1164"/>
    </location>
</feature>
<comment type="caution">
    <text evidence="6">The sequence shown here is derived from an EMBL/GenBank/DDBJ whole genome shotgun (WGS) entry which is preliminary data.</text>
</comment>
<evidence type="ECO:0000313" key="7">
    <source>
        <dbReference type="Proteomes" id="UP000663888"/>
    </source>
</evidence>
<dbReference type="InterPro" id="IPR020472">
    <property type="entry name" value="WD40_PAC1"/>
</dbReference>
<evidence type="ECO:0000256" key="2">
    <source>
        <dbReference type="ARBA" id="ARBA00022737"/>
    </source>
</evidence>
<sequence>MARSEWLNRIKGKTKGLFRQRSHSSASLPNPPDLQAVPGNAPQVVVSLVGGDIGDALGTEAAGAHSARGLLSPTSQPEAAKASTVSLPNIPVEGTQPEAEAGDVPTSGAPGNELPPRDRPKREGRGGKVAWAGIKAAFSALEASANAFAPLKSAIGGLNRCIDICEKASEAQEDYDMLQSEIRKLTADLIKFEDGLADGARTASIRSLSRAGRGIKAELDMVNLKQERNTVERHLEALEDSDDIIDCYRRIKGHIDRLMLNANLNMWRTLDEEVTDRRLSQLCPSMSGAYNSWARNRTKRRECTEGTRVQELDRLKKWVRNPSASPIYWMNGMAGTGKTTIAYTLCQNLDMTNELAASFFCTRLLPECRNVQLIIPAIAYQLAQFSRPFRYALSKALAMDQAADKRELALQLQTLISGPLEAVQRTLPSRILVVIDALDECEDDDSVGSILDLLVSSTAHLPVRFLVSSRPEPQIYRRMMKQVGGIPDAKLVLHDLDPDEVKHDIEAYVKHELRDVPLTDEHWKGVLERCGVLFIYASTACRFIEFGHRMGTYEEAVNAVIGLSLGDDGGPEKELDKLYTTILEAAFNGPLINTAHRGRMKRIIDTIICAQEPMTTEALAGLLELKNAEHVSALLQPLFSVVNVAEDTRIAATLHASFPDFMLSRDRSAGFYCAAPEHHIFMTQACLKRIRENPVQFNLCGIESSYLLDHEIQDLNERANRAISPSLMYACCHWVSHLELAGQSVDLQRPVADFLLARLLLWMEVMSIKKCLDQGDDVLQRVGKWCHAAQMHNDIVFCAYDSSLFLSRCRFFGISQSTPHIYTSLLRLWPSSNPVAKYYIPRTNGLLQQGTAITRRYSPHLADRHMGEPVNAVCYYPNVAFIAAAVGNAIYILDGHTLQIASGPWEGHTDTVISVAISPDCSYIASGSYDATIRVWDSQSGTPVTDPINAHPDRVTSVAFSPDGARLVSTGGLDAIRVWSVKSGKQLASTVDISERPECIRKAVFSADGSRIVSGDENQVCYWNAGTGRLISRQNLQHIAPVNLFALSSDGSRLVSASENSMGHIWDTEAQQVMQDQLNGNYGNIKQVTFSPDNMYIASCGNPLAISVWDASTGKLIATIGVIDSSWGIVNLVAFSPDRSHLVSCTDQGLIQLWDVRFATRFNAIQRGRQPGIHSACFSSDGSHIVTGRRDGSIWLWNTSTGDLVTGPLTGHLGYICSVAISPNGAYIASASSDKTIRLWDVKAEGGRFTVLDHHITCPHSLIFSPEGAQLLYGSVIYSIGTSPFASEVAPNPNYANTEDEWPEHPSHNKISCTVSSPDGMYVASSDEDGFVKLQHTQTGQTLLGPLQGHTGAISQVLFSPDGMHMVTCSLDDTIRFWPIPGKSSHKSRGYASTASGKGVNMPPTACTWKLSDAGSGGKWIMNDKGECLVCMPVDLCPSLLLPENNQLICYQGWLTINLTTANIGEQWKKCYEPVPPNQYCTL</sequence>
<dbReference type="PROSITE" id="PS50294">
    <property type="entry name" value="WD_REPEATS_REGION"/>
    <property type="match status" value="6"/>
</dbReference>
<dbReference type="InterPro" id="IPR001680">
    <property type="entry name" value="WD40_rpt"/>
</dbReference>
<dbReference type="PANTHER" id="PTHR19848">
    <property type="entry name" value="WD40 REPEAT PROTEIN"/>
    <property type="match status" value="1"/>
</dbReference>
<name>A0A8H3CJ58_9AGAM</name>
<feature type="domain" description="NACHT" evidence="5">
    <location>
        <begin position="326"/>
        <end position="471"/>
    </location>
</feature>
<keyword evidence="1 3" id="KW-0853">WD repeat</keyword>
<evidence type="ECO:0000256" key="1">
    <source>
        <dbReference type="ARBA" id="ARBA00022574"/>
    </source>
</evidence>
<dbReference type="InterPro" id="IPR056534">
    <property type="entry name" value="Beta-prop_NWD2_C"/>
</dbReference>
<feature type="region of interest" description="Disordered" evidence="4">
    <location>
        <begin position="1"/>
        <end position="39"/>
    </location>
</feature>